<accession>A0AAN7M5Q2</accession>
<evidence type="ECO:0000259" key="5">
    <source>
        <dbReference type="Pfam" id="PF03871"/>
    </source>
</evidence>
<evidence type="ECO:0000313" key="7">
    <source>
        <dbReference type="Proteomes" id="UP001346149"/>
    </source>
</evidence>
<dbReference type="PANTHER" id="PTHR10535">
    <property type="entry name" value="DNA-DIRECTED RNA POLYMERASES I, II, AND III SUBUNIT RPABC1"/>
    <property type="match status" value="1"/>
</dbReference>
<evidence type="ECO:0000259" key="4">
    <source>
        <dbReference type="Pfam" id="PF01191"/>
    </source>
</evidence>
<dbReference type="Gene3D" id="3.40.1340.10">
    <property type="entry name" value="RNA polymerase, Rpb5, N-terminal domain"/>
    <property type="match status" value="1"/>
</dbReference>
<dbReference type="InterPro" id="IPR005571">
    <property type="entry name" value="RNA_pol_Rpb5_N"/>
</dbReference>
<keyword evidence="7" id="KW-1185">Reference proteome</keyword>
<evidence type="ECO:0008006" key="8">
    <source>
        <dbReference type="Google" id="ProtNLM"/>
    </source>
</evidence>
<dbReference type="Pfam" id="PF03871">
    <property type="entry name" value="RNA_pol_Rpb5_N"/>
    <property type="match status" value="1"/>
</dbReference>
<comment type="subcellular location">
    <subcellularLocation>
        <location evidence="1">Nucleus</location>
    </subcellularLocation>
</comment>
<dbReference type="GO" id="GO:0006362">
    <property type="term" value="P:transcription elongation by RNA polymerase I"/>
    <property type="evidence" value="ECO:0007669"/>
    <property type="project" value="TreeGrafter"/>
</dbReference>
<name>A0AAN7M5Q2_TRANT</name>
<evidence type="ECO:0000256" key="1">
    <source>
        <dbReference type="ARBA" id="ARBA00004123"/>
    </source>
</evidence>
<feature type="domain" description="RNA polymerase subunit H/Rpb5 C-terminal" evidence="4">
    <location>
        <begin position="237"/>
        <end position="307"/>
    </location>
</feature>
<gene>
    <name evidence="6" type="ORF">SAY86_017109</name>
</gene>
<dbReference type="SUPFAM" id="SSF53036">
    <property type="entry name" value="Eukaryotic RPB5 N-terminal domain"/>
    <property type="match status" value="1"/>
</dbReference>
<feature type="domain" description="RNA polymerase Rpb5 N-terminal" evidence="5">
    <location>
        <begin position="111"/>
        <end position="194"/>
    </location>
</feature>
<dbReference type="SUPFAM" id="SSF55287">
    <property type="entry name" value="RPB5-like RNA polymerase subunit"/>
    <property type="match status" value="1"/>
</dbReference>
<dbReference type="GO" id="GO:0006366">
    <property type="term" value="P:transcription by RNA polymerase II"/>
    <property type="evidence" value="ECO:0007669"/>
    <property type="project" value="TreeGrafter"/>
</dbReference>
<dbReference type="EMBL" id="JAXQNO010000010">
    <property type="protein sequence ID" value="KAK4789805.1"/>
    <property type="molecule type" value="Genomic_DNA"/>
</dbReference>
<dbReference type="Pfam" id="PF01191">
    <property type="entry name" value="RNA_pol_Rpb5_C"/>
    <property type="match status" value="1"/>
</dbReference>
<dbReference type="PANTHER" id="PTHR10535:SF2">
    <property type="entry name" value="DNA-DIRECTED RNA POLYMERASE V SUBUNIT 5A"/>
    <property type="match status" value="1"/>
</dbReference>
<dbReference type="InterPro" id="IPR036710">
    <property type="entry name" value="RNA_pol_Rpb5_N_sf"/>
</dbReference>
<keyword evidence="2" id="KW-0539">Nucleus</keyword>
<dbReference type="Gene3D" id="3.90.940.20">
    <property type="entry name" value="RPB5-like RNA polymerase subunit"/>
    <property type="match status" value="1"/>
</dbReference>
<comment type="caution">
    <text evidence="6">The sequence shown here is derived from an EMBL/GenBank/DDBJ whole genome shotgun (WGS) entry which is preliminary data.</text>
</comment>
<dbReference type="InterPro" id="IPR035913">
    <property type="entry name" value="RPB5-like_sf"/>
</dbReference>
<protein>
    <recommendedName>
        <fullName evidence="8">DNA-directed RNA polymerase</fullName>
    </recommendedName>
</protein>
<reference evidence="6 7" key="1">
    <citation type="journal article" date="2023" name="Hortic Res">
        <title>Pangenome of water caltrop reveals structural variations and asymmetric subgenome divergence after allopolyploidization.</title>
        <authorList>
            <person name="Zhang X."/>
            <person name="Chen Y."/>
            <person name="Wang L."/>
            <person name="Yuan Y."/>
            <person name="Fang M."/>
            <person name="Shi L."/>
            <person name="Lu R."/>
            <person name="Comes H.P."/>
            <person name="Ma Y."/>
            <person name="Chen Y."/>
            <person name="Huang G."/>
            <person name="Zhou Y."/>
            <person name="Zheng Z."/>
            <person name="Qiu Y."/>
        </authorList>
    </citation>
    <scope>NUCLEOTIDE SEQUENCE [LARGE SCALE GENOMIC DNA]</scope>
    <source>
        <strain evidence="6">F231</strain>
    </source>
</reference>
<dbReference type="GO" id="GO:0003677">
    <property type="term" value="F:DNA binding"/>
    <property type="evidence" value="ECO:0007669"/>
    <property type="project" value="InterPro"/>
</dbReference>
<evidence type="ECO:0000256" key="3">
    <source>
        <dbReference type="ARBA" id="ARBA00025765"/>
    </source>
</evidence>
<dbReference type="InterPro" id="IPR000783">
    <property type="entry name" value="RNA_pol_subH/Rpb5_C"/>
</dbReference>
<comment type="similarity">
    <text evidence="3">Belongs to the archaeal Rpo5/eukaryotic RPB5 RNA polymerase subunit family.</text>
</comment>
<dbReference type="InterPro" id="IPR014381">
    <property type="entry name" value="Arch_Rpo5/euc_Rpb5"/>
</dbReference>
<dbReference type="Proteomes" id="UP001346149">
    <property type="component" value="Unassembled WGS sequence"/>
</dbReference>
<evidence type="ECO:0000313" key="6">
    <source>
        <dbReference type="EMBL" id="KAK4789805.1"/>
    </source>
</evidence>
<organism evidence="6 7">
    <name type="scientific">Trapa natans</name>
    <name type="common">Water chestnut</name>
    <dbReference type="NCBI Taxonomy" id="22666"/>
    <lineage>
        <taxon>Eukaryota</taxon>
        <taxon>Viridiplantae</taxon>
        <taxon>Streptophyta</taxon>
        <taxon>Embryophyta</taxon>
        <taxon>Tracheophyta</taxon>
        <taxon>Spermatophyta</taxon>
        <taxon>Magnoliopsida</taxon>
        <taxon>eudicotyledons</taxon>
        <taxon>Gunneridae</taxon>
        <taxon>Pentapetalae</taxon>
        <taxon>rosids</taxon>
        <taxon>malvids</taxon>
        <taxon>Myrtales</taxon>
        <taxon>Lythraceae</taxon>
        <taxon>Trapa</taxon>
    </lineage>
</organism>
<dbReference type="AlphaFoldDB" id="A0AAN7M5Q2"/>
<evidence type="ECO:0000256" key="2">
    <source>
        <dbReference type="ARBA" id="ARBA00023242"/>
    </source>
</evidence>
<dbReference type="GO" id="GO:0042797">
    <property type="term" value="P:tRNA transcription by RNA polymerase III"/>
    <property type="evidence" value="ECO:0007669"/>
    <property type="project" value="TreeGrafter"/>
</dbReference>
<dbReference type="GO" id="GO:0055029">
    <property type="term" value="C:nuclear DNA-directed RNA polymerase complex"/>
    <property type="evidence" value="ECO:0007669"/>
    <property type="project" value="UniProtKB-ARBA"/>
</dbReference>
<dbReference type="FunFam" id="3.90.940.20:FF:000001">
    <property type="entry name" value="DNA-directed RNA polymerases I, II, and III subunit RPABC1"/>
    <property type="match status" value="1"/>
</dbReference>
<proteinExistence type="inferred from homology"/>
<dbReference type="GO" id="GO:0003899">
    <property type="term" value="F:DNA-directed RNA polymerase activity"/>
    <property type="evidence" value="ECO:0007669"/>
    <property type="project" value="InterPro"/>
</dbReference>
<sequence length="410" mass="46377">MVAKAEDDRMLYFTSLRGVRKTYEDCCSDLCINTSMIDKQKAERLKGLILKAEEPKVGAFYRLRKKKPPGGGIGSCQRREAKMEVDDVIETAASGNPLGQCLCSFVNQGSTESHRYYLARRTLLEMLRDRGYVIPESELNQSFEEFLTDRGSNPDIERLRISSAHRYNPSKRILAIFCGPAVVKVSVIRSIGSQIANKESLTSLILVLQSSISNQAMKAVDIWPFKVEIFQITSLLVNITKHVLKPKLVVLTESEKQNLLKKYSIQEKQLPRMMLKDALARYYGFEKGQVVKVTHSGEISSTHVTYRSEKMIFKSKTLLISFKTSEPSSHSLYLLLEKPLPVFHMVELLYTKFMSLVKADPIIHALSPPSPRGEICDINGVCINSVEDEFFRLTTRERKLTVRASPSSDP</sequence>